<dbReference type="NCBIfam" id="NF008354">
    <property type="entry name" value="PRK11143.1"/>
    <property type="match status" value="1"/>
</dbReference>
<protein>
    <recommendedName>
        <fullName evidence="2">glycerophosphodiester phosphodiesterase</fullName>
        <ecNumber evidence="2">3.1.4.46</ecNumber>
    </recommendedName>
</protein>
<dbReference type="EMBL" id="JBCDNA010000003">
    <property type="protein sequence ID" value="MEL4456997.1"/>
    <property type="molecule type" value="Genomic_DNA"/>
</dbReference>
<accession>A0ABU9L3G9</accession>
<evidence type="ECO:0000256" key="5">
    <source>
        <dbReference type="ARBA" id="ARBA00022801"/>
    </source>
</evidence>
<dbReference type="PROSITE" id="PS51257">
    <property type="entry name" value="PROKAR_LIPOPROTEIN"/>
    <property type="match status" value="1"/>
</dbReference>
<keyword evidence="3 7" id="KW-0732">Signal</keyword>
<dbReference type="EC" id="3.1.4.46" evidence="2"/>
<keyword evidence="10" id="KW-1185">Reference proteome</keyword>
<reference evidence="9 10" key="1">
    <citation type="submission" date="2024-04" db="EMBL/GenBank/DDBJ databases">
        <title>whole genome sequencing of Lutimonas vermicola strain IMCC1616.</title>
        <authorList>
            <person name="Bae S.S."/>
        </authorList>
    </citation>
    <scope>NUCLEOTIDE SEQUENCE [LARGE SCALE GENOMIC DNA]</scope>
    <source>
        <strain evidence="9 10">IMCC1616</strain>
    </source>
</reference>
<dbReference type="PROSITE" id="PS51704">
    <property type="entry name" value="GP_PDE"/>
    <property type="match status" value="1"/>
</dbReference>
<keyword evidence="5 9" id="KW-0378">Hydrolase</keyword>
<dbReference type="PANTHER" id="PTHR43620">
    <property type="entry name" value="GLYCEROPHOSPHORYL DIESTER PHOSPHODIESTERASE"/>
    <property type="match status" value="1"/>
</dbReference>
<dbReference type="RefSeq" id="WP_342161159.1">
    <property type="nucleotide sequence ID" value="NZ_JBCDNA010000003.1"/>
</dbReference>
<evidence type="ECO:0000256" key="7">
    <source>
        <dbReference type="SAM" id="SignalP"/>
    </source>
</evidence>
<organism evidence="9 10">
    <name type="scientific">Lutimonas vermicola</name>
    <dbReference type="NCBI Taxonomy" id="414288"/>
    <lineage>
        <taxon>Bacteria</taxon>
        <taxon>Pseudomonadati</taxon>
        <taxon>Bacteroidota</taxon>
        <taxon>Flavobacteriia</taxon>
        <taxon>Flavobacteriales</taxon>
        <taxon>Flavobacteriaceae</taxon>
        <taxon>Lutimonas</taxon>
    </lineage>
</organism>
<gene>
    <name evidence="9" type="primary">glpQ</name>
    <name evidence="9" type="ORF">AABB81_13895</name>
</gene>
<dbReference type="InterPro" id="IPR030395">
    <property type="entry name" value="GP_PDE_dom"/>
</dbReference>
<dbReference type="PANTHER" id="PTHR43620:SF7">
    <property type="entry name" value="GLYCEROPHOSPHODIESTER PHOSPHODIESTERASE GDPD5-RELATED"/>
    <property type="match status" value="1"/>
</dbReference>
<dbReference type="Gene3D" id="3.20.20.190">
    <property type="entry name" value="Phosphatidylinositol (PI) phosphodiesterase"/>
    <property type="match status" value="1"/>
</dbReference>
<feature type="domain" description="GP-PDE" evidence="8">
    <location>
        <begin position="29"/>
        <end position="324"/>
    </location>
</feature>
<evidence type="ECO:0000259" key="8">
    <source>
        <dbReference type="PROSITE" id="PS51704"/>
    </source>
</evidence>
<evidence type="ECO:0000256" key="3">
    <source>
        <dbReference type="ARBA" id="ARBA00022729"/>
    </source>
</evidence>
<evidence type="ECO:0000256" key="6">
    <source>
        <dbReference type="ARBA" id="ARBA00047512"/>
    </source>
</evidence>
<evidence type="ECO:0000256" key="1">
    <source>
        <dbReference type="ARBA" id="ARBA00007277"/>
    </source>
</evidence>
<sequence>MINSLKYITLLGLILSFSCTMSTHNLSNKTVIAHRGASGYVPEHTMESKAMAHAMNADYIEQDVVLSKDGVPIVIHDIYLEEVTDVALVYPERSREDGRFYVIDFTLDELMRLSVHERINLITKKAEFPNRFPLNKSNFKLHTLQDELDLIQGLNASTGKNVGIYPEIKNPGFHKKNGKDISKIVLEVLTDFGYTNKSDACILQCFDAGELQRIRQELHSELFLTQLLEFPESLDNLEKYAGYANAIGPSIEQLVLTSHGKTIQGKKDFIKRAHNLDLKVHAYTFRKDEHPNFESFEALLQFAFNDLELDGAFTDFPDLVVGFLQH</sequence>
<comment type="caution">
    <text evidence="9">The sequence shown here is derived from an EMBL/GenBank/DDBJ whole genome shotgun (WGS) entry which is preliminary data.</text>
</comment>
<evidence type="ECO:0000256" key="2">
    <source>
        <dbReference type="ARBA" id="ARBA00012247"/>
    </source>
</evidence>
<keyword evidence="4" id="KW-0319">Glycerol metabolism</keyword>
<comment type="similarity">
    <text evidence="1">Belongs to the glycerophosphoryl diester phosphodiesterase family.</text>
</comment>
<dbReference type="Pfam" id="PF03009">
    <property type="entry name" value="GDPD"/>
    <property type="match status" value="1"/>
</dbReference>
<dbReference type="GO" id="GO:0008889">
    <property type="term" value="F:glycerophosphodiester phosphodiesterase activity"/>
    <property type="evidence" value="ECO:0007669"/>
    <property type="project" value="UniProtKB-EC"/>
</dbReference>
<dbReference type="Proteomes" id="UP001474120">
    <property type="component" value="Unassembled WGS sequence"/>
</dbReference>
<feature type="chain" id="PRO_5047064060" description="glycerophosphodiester phosphodiesterase" evidence="7">
    <location>
        <begin position="23"/>
        <end position="326"/>
    </location>
</feature>
<evidence type="ECO:0000256" key="4">
    <source>
        <dbReference type="ARBA" id="ARBA00022798"/>
    </source>
</evidence>
<name>A0ABU9L3G9_9FLAO</name>
<evidence type="ECO:0000313" key="10">
    <source>
        <dbReference type="Proteomes" id="UP001474120"/>
    </source>
</evidence>
<comment type="catalytic activity">
    <reaction evidence="6">
        <text>a sn-glycero-3-phosphodiester + H2O = an alcohol + sn-glycerol 3-phosphate + H(+)</text>
        <dbReference type="Rhea" id="RHEA:12969"/>
        <dbReference type="ChEBI" id="CHEBI:15377"/>
        <dbReference type="ChEBI" id="CHEBI:15378"/>
        <dbReference type="ChEBI" id="CHEBI:30879"/>
        <dbReference type="ChEBI" id="CHEBI:57597"/>
        <dbReference type="ChEBI" id="CHEBI:83408"/>
        <dbReference type="EC" id="3.1.4.46"/>
    </reaction>
</comment>
<dbReference type="InterPro" id="IPR017946">
    <property type="entry name" value="PLC-like_Pdiesterase_TIM-brl"/>
</dbReference>
<feature type="signal peptide" evidence="7">
    <location>
        <begin position="1"/>
        <end position="22"/>
    </location>
</feature>
<proteinExistence type="inferred from homology"/>
<dbReference type="SUPFAM" id="SSF51695">
    <property type="entry name" value="PLC-like phosphodiesterases"/>
    <property type="match status" value="1"/>
</dbReference>
<evidence type="ECO:0000313" key="9">
    <source>
        <dbReference type="EMBL" id="MEL4456997.1"/>
    </source>
</evidence>